<keyword evidence="2" id="KW-0808">Transferase</keyword>
<dbReference type="GO" id="GO:0005524">
    <property type="term" value="F:ATP binding"/>
    <property type="evidence" value="ECO:0007669"/>
    <property type="project" value="UniProtKB-KW"/>
</dbReference>
<feature type="domain" description="UBC core" evidence="7">
    <location>
        <begin position="6"/>
        <end position="152"/>
    </location>
</feature>
<dbReference type="EC" id="2.3.2.23" evidence="1"/>
<dbReference type="SUPFAM" id="SSF54495">
    <property type="entry name" value="UBC-like"/>
    <property type="match status" value="1"/>
</dbReference>
<feature type="region of interest" description="Disordered" evidence="6">
    <location>
        <begin position="148"/>
        <end position="270"/>
    </location>
</feature>
<keyword evidence="4" id="KW-0833">Ubl conjugation pathway</keyword>
<evidence type="ECO:0000256" key="6">
    <source>
        <dbReference type="SAM" id="MobiDB-lite"/>
    </source>
</evidence>
<keyword evidence="9" id="KW-1185">Reference proteome</keyword>
<comment type="caution">
    <text evidence="8">The sequence shown here is derived from an EMBL/GenBank/DDBJ whole genome shotgun (WGS) entry which is preliminary data.</text>
</comment>
<proteinExistence type="predicted"/>
<evidence type="ECO:0000313" key="8">
    <source>
        <dbReference type="EMBL" id="KAF9070703.1"/>
    </source>
</evidence>
<evidence type="ECO:0000256" key="3">
    <source>
        <dbReference type="ARBA" id="ARBA00022741"/>
    </source>
</evidence>
<evidence type="ECO:0000256" key="2">
    <source>
        <dbReference type="ARBA" id="ARBA00022679"/>
    </source>
</evidence>
<feature type="compositionally biased region" description="Pro residues" evidence="6">
    <location>
        <begin position="152"/>
        <end position="161"/>
    </location>
</feature>
<dbReference type="PROSITE" id="PS50127">
    <property type="entry name" value="UBC_2"/>
    <property type="match status" value="1"/>
</dbReference>
<feature type="compositionally biased region" description="Polar residues" evidence="6">
    <location>
        <begin position="179"/>
        <end position="199"/>
    </location>
</feature>
<dbReference type="OrthoDB" id="7851174at2759"/>
<dbReference type="PANTHER" id="PTHR24068">
    <property type="entry name" value="UBIQUITIN-CONJUGATING ENZYME E2"/>
    <property type="match status" value="1"/>
</dbReference>
<dbReference type="Proteomes" id="UP000772434">
    <property type="component" value="Unassembled WGS sequence"/>
</dbReference>
<dbReference type="GO" id="GO:0061631">
    <property type="term" value="F:ubiquitin conjugating enzyme activity"/>
    <property type="evidence" value="ECO:0007669"/>
    <property type="project" value="UniProtKB-EC"/>
</dbReference>
<dbReference type="InterPro" id="IPR000608">
    <property type="entry name" value="UBC"/>
</dbReference>
<reference evidence="8" key="1">
    <citation type="submission" date="2020-11" db="EMBL/GenBank/DDBJ databases">
        <authorList>
            <consortium name="DOE Joint Genome Institute"/>
            <person name="Ahrendt S."/>
            <person name="Riley R."/>
            <person name="Andreopoulos W."/>
            <person name="Labutti K."/>
            <person name="Pangilinan J."/>
            <person name="Ruiz-Duenas F.J."/>
            <person name="Barrasa J.M."/>
            <person name="Sanchez-Garcia M."/>
            <person name="Camarero S."/>
            <person name="Miyauchi S."/>
            <person name="Serrano A."/>
            <person name="Linde D."/>
            <person name="Babiker R."/>
            <person name="Drula E."/>
            <person name="Ayuso-Fernandez I."/>
            <person name="Pacheco R."/>
            <person name="Padilla G."/>
            <person name="Ferreira P."/>
            <person name="Barriuso J."/>
            <person name="Kellner H."/>
            <person name="Castanera R."/>
            <person name="Alfaro M."/>
            <person name="Ramirez L."/>
            <person name="Pisabarro A.G."/>
            <person name="Kuo A."/>
            <person name="Tritt A."/>
            <person name="Lipzen A."/>
            <person name="He G."/>
            <person name="Yan M."/>
            <person name="Ng V."/>
            <person name="Cullen D."/>
            <person name="Martin F."/>
            <person name="Rosso M.-N."/>
            <person name="Henrissat B."/>
            <person name="Hibbett D."/>
            <person name="Martinez A.T."/>
            <person name="Grigoriev I.V."/>
        </authorList>
    </citation>
    <scope>NUCLEOTIDE SEQUENCE</scope>
    <source>
        <strain evidence="8">AH 40177</strain>
    </source>
</reference>
<evidence type="ECO:0000256" key="5">
    <source>
        <dbReference type="ARBA" id="ARBA00022840"/>
    </source>
</evidence>
<evidence type="ECO:0000313" key="9">
    <source>
        <dbReference type="Proteomes" id="UP000772434"/>
    </source>
</evidence>
<protein>
    <recommendedName>
        <fullName evidence="1">E2 ubiquitin-conjugating enzyme</fullName>
        <ecNumber evidence="1">2.3.2.23</ecNumber>
    </recommendedName>
</protein>
<dbReference type="SMART" id="SM00212">
    <property type="entry name" value="UBCc"/>
    <property type="match status" value="1"/>
</dbReference>
<dbReference type="FunFam" id="3.10.110.10:FF:000060">
    <property type="entry name" value="Ubiquitin conjugating enzyme (UbcB)"/>
    <property type="match status" value="1"/>
</dbReference>
<dbReference type="InterPro" id="IPR016135">
    <property type="entry name" value="UBQ-conjugating_enzyme/RWD"/>
</dbReference>
<evidence type="ECO:0000256" key="1">
    <source>
        <dbReference type="ARBA" id="ARBA00012486"/>
    </source>
</evidence>
<gene>
    <name evidence="8" type="ORF">BDP27DRAFT_1401843</name>
</gene>
<organism evidence="8 9">
    <name type="scientific">Rhodocollybia butyracea</name>
    <dbReference type="NCBI Taxonomy" id="206335"/>
    <lineage>
        <taxon>Eukaryota</taxon>
        <taxon>Fungi</taxon>
        <taxon>Dikarya</taxon>
        <taxon>Basidiomycota</taxon>
        <taxon>Agaricomycotina</taxon>
        <taxon>Agaricomycetes</taxon>
        <taxon>Agaricomycetidae</taxon>
        <taxon>Agaricales</taxon>
        <taxon>Marasmiineae</taxon>
        <taxon>Omphalotaceae</taxon>
        <taxon>Rhodocollybia</taxon>
    </lineage>
</organism>
<evidence type="ECO:0000256" key="4">
    <source>
        <dbReference type="ARBA" id="ARBA00022786"/>
    </source>
</evidence>
<dbReference type="AlphaFoldDB" id="A0A9P5PVH9"/>
<sequence>MPPTAMTLKRIHREIADLAKEDLGSMTLAPSGDNLFLWKGQIPGPEGSVYEGGLFNMDVILAPDYPFTAPRVTFKTRIYHMNISERGDICIDILKNNWSPALSLFKVLLSLSSLLTDPNPRDPLVGAIANQFNTDRPLHDATARQWTHLYARPPPPPPPAPSSKVTTEKTQARGKAKATNGNLSASSSRSVPSETISVDSSDEEEGTSSRSGVRAAGTKRKRGSSREILDLDDDGVEVTEGRNRKKSATVGRGRNSERAAQSSEVIVIDD</sequence>
<accession>A0A9P5PVH9</accession>
<dbReference type="Gene3D" id="3.10.110.10">
    <property type="entry name" value="Ubiquitin Conjugating Enzyme"/>
    <property type="match status" value="1"/>
</dbReference>
<evidence type="ECO:0000259" key="7">
    <source>
        <dbReference type="PROSITE" id="PS50127"/>
    </source>
</evidence>
<dbReference type="Pfam" id="PF00179">
    <property type="entry name" value="UQ_con"/>
    <property type="match status" value="1"/>
</dbReference>
<keyword evidence="3" id="KW-0547">Nucleotide-binding</keyword>
<dbReference type="EMBL" id="JADNRY010000038">
    <property type="protein sequence ID" value="KAF9070703.1"/>
    <property type="molecule type" value="Genomic_DNA"/>
</dbReference>
<keyword evidence="5" id="KW-0067">ATP-binding</keyword>
<name>A0A9P5PVH9_9AGAR</name>